<evidence type="ECO:0000259" key="1">
    <source>
        <dbReference type="Pfam" id="PF21787"/>
    </source>
</evidence>
<dbReference type="AlphaFoldDB" id="A0ABD2WKB4"/>
<dbReference type="InterPro" id="IPR048365">
    <property type="entry name" value="TNP-like_RNaseH_N"/>
</dbReference>
<protein>
    <recommendedName>
        <fullName evidence="6">Transposable element P transposase</fullName>
    </recommendedName>
</protein>
<dbReference type="InterPro" id="IPR048366">
    <property type="entry name" value="TNP-like_GBD"/>
</dbReference>
<dbReference type="Pfam" id="PF21789">
    <property type="entry name" value="TNP-like_RNaseH_C"/>
    <property type="match status" value="1"/>
</dbReference>
<reference evidence="4 5" key="1">
    <citation type="journal article" date="2024" name="bioRxiv">
        <title>A reference genome for Trichogramma kaykai: A tiny desert-dwelling parasitoid wasp with competing sex-ratio distorters.</title>
        <authorList>
            <person name="Culotta J."/>
            <person name="Lindsey A.R."/>
        </authorList>
    </citation>
    <scope>NUCLEOTIDE SEQUENCE [LARGE SCALE GENOMIC DNA]</scope>
    <source>
        <strain evidence="4 5">KSX58</strain>
    </source>
</reference>
<sequence>MLSGLQYNWKQAIFYGFLKGPVSAPNLNLIVQDLLDKVEYTGFKIRTMVCDQGSTNQRLIADLGISTDKPYIERFERKIFFNYDAPHLIKCWRNNLMENDFIVENDQVSWECLKELRDLEKYNPCRAVPKLTDRHLEPNNFQKMNVKLAVQVFNDSVSRAMFTGYNCGQLKHSHCQATVSFLWSMNKLFDWVNARHPKDPNPFRRGLSKKNEEVENTLRQFIPWLDQIRVVGKPNNPPCFENLKLTINASLLLWEEKKKNGQPYLLTGKLNQDPLENYFAFMRHLSGCNTHPTSMKFRQNHQHGTVMSLMFPLPGANCQPDECRSLLASLTQSNKIQADKPDDTIVFEKLKNWLVNDYVDEEFSEIKEAEKCPETDISQPTLVRWQ</sequence>
<name>A0ABD2WKB4_9HYME</name>
<accession>A0ABD2WKB4</accession>
<evidence type="ECO:0000313" key="4">
    <source>
        <dbReference type="EMBL" id="KAL3393463.1"/>
    </source>
</evidence>
<dbReference type="Proteomes" id="UP001627154">
    <property type="component" value="Unassembled WGS sequence"/>
</dbReference>
<comment type="caution">
    <text evidence="4">The sequence shown here is derived from an EMBL/GenBank/DDBJ whole genome shotgun (WGS) entry which is preliminary data.</text>
</comment>
<keyword evidence="5" id="KW-1185">Reference proteome</keyword>
<evidence type="ECO:0000259" key="3">
    <source>
        <dbReference type="Pfam" id="PF21789"/>
    </source>
</evidence>
<evidence type="ECO:0000259" key="2">
    <source>
        <dbReference type="Pfam" id="PF21788"/>
    </source>
</evidence>
<gene>
    <name evidence="4" type="ORF">TKK_012139</name>
</gene>
<proteinExistence type="predicted"/>
<dbReference type="Pfam" id="PF21788">
    <property type="entry name" value="TNP-like_GBD"/>
    <property type="match status" value="1"/>
</dbReference>
<feature type="domain" description="Transposable element P transposase-like RNase H" evidence="1">
    <location>
        <begin position="1"/>
        <end position="64"/>
    </location>
</feature>
<dbReference type="EMBL" id="JBJJXI010000097">
    <property type="protein sequence ID" value="KAL3393463.1"/>
    <property type="molecule type" value="Genomic_DNA"/>
</dbReference>
<evidence type="ECO:0000313" key="5">
    <source>
        <dbReference type="Proteomes" id="UP001627154"/>
    </source>
</evidence>
<feature type="domain" description="Transposable element P transposase-like RNase H C-terminal" evidence="3">
    <location>
        <begin position="269"/>
        <end position="299"/>
    </location>
</feature>
<evidence type="ECO:0008006" key="6">
    <source>
        <dbReference type="Google" id="ProtNLM"/>
    </source>
</evidence>
<organism evidence="4 5">
    <name type="scientific">Trichogramma kaykai</name>
    <dbReference type="NCBI Taxonomy" id="54128"/>
    <lineage>
        <taxon>Eukaryota</taxon>
        <taxon>Metazoa</taxon>
        <taxon>Ecdysozoa</taxon>
        <taxon>Arthropoda</taxon>
        <taxon>Hexapoda</taxon>
        <taxon>Insecta</taxon>
        <taxon>Pterygota</taxon>
        <taxon>Neoptera</taxon>
        <taxon>Endopterygota</taxon>
        <taxon>Hymenoptera</taxon>
        <taxon>Apocrita</taxon>
        <taxon>Proctotrupomorpha</taxon>
        <taxon>Chalcidoidea</taxon>
        <taxon>Trichogrammatidae</taxon>
        <taxon>Trichogramma</taxon>
    </lineage>
</organism>
<dbReference type="Pfam" id="PF21787">
    <property type="entry name" value="TNP-like_RNaseH_N"/>
    <property type="match status" value="1"/>
</dbReference>
<dbReference type="InterPro" id="IPR048367">
    <property type="entry name" value="TNP-like_RNaseH_C"/>
</dbReference>
<feature type="domain" description="Transposable element P transposase-like GTP-binding insertion" evidence="2">
    <location>
        <begin position="87"/>
        <end position="198"/>
    </location>
</feature>